<sequence length="201" mass="21815">MRAISGLWRWRHNPLCRATDLAEAWVALAALLLTLLVAPVTGVLAGGAAQDALQRSVREQHASRQPVTATVVRELERAALDIDPETGAAQELRTRVLADWTAPDGTERHGAVMTSLKDPRAGDRFRIWTDGRGRMAARPLDSATAATHAVLAGFGAALVAAGGVEAARRLIVWRMVRRRYARLDRAWDRVGPDWGRTGTGS</sequence>
<reference evidence="1 2" key="1">
    <citation type="submission" date="2015-02" db="EMBL/GenBank/DDBJ databases">
        <title>Genome sequence of thermotolerant Streptomyces cyaneogriseus subsp. Noncyanogenus NMWT1, the producer of nematocidal antibiotics nemadectin.</title>
        <authorList>
            <person name="Wang H."/>
            <person name="Li C."/>
            <person name="Xiang W."/>
            <person name="Wang X."/>
        </authorList>
    </citation>
    <scope>NUCLEOTIDE SEQUENCE [LARGE SCALE GENOMIC DNA]</scope>
    <source>
        <strain evidence="1 2">NMWT 1</strain>
    </source>
</reference>
<dbReference type="PANTHER" id="PTHR42305">
    <property type="entry name" value="MEMBRANE PROTEIN RV1733C-RELATED"/>
    <property type="match status" value="1"/>
</dbReference>
<name>A0A0C5FWB0_9ACTN</name>
<dbReference type="KEGG" id="scw:TU94_03855"/>
<dbReference type="InterPro" id="IPR039708">
    <property type="entry name" value="MT1774/Rv1733c-like"/>
</dbReference>
<evidence type="ECO:0000313" key="2">
    <source>
        <dbReference type="Proteomes" id="UP000032234"/>
    </source>
</evidence>
<dbReference type="OrthoDB" id="4325432at2"/>
<protein>
    <submittedName>
        <fullName evidence="1">Membrane protein</fullName>
    </submittedName>
</protein>
<dbReference type="PANTHER" id="PTHR42305:SF1">
    <property type="entry name" value="MEMBRANE PROTEIN RV1733C-RELATED"/>
    <property type="match status" value="1"/>
</dbReference>
<evidence type="ECO:0000313" key="1">
    <source>
        <dbReference type="EMBL" id="AJP00750.1"/>
    </source>
</evidence>
<accession>A0A0C5FWB0</accession>
<dbReference type="STRING" id="477245.TU94_03855"/>
<gene>
    <name evidence="1" type="ORF">TU94_03855</name>
</gene>
<proteinExistence type="predicted"/>
<dbReference type="AlphaFoldDB" id="A0A0C5FWB0"/>
<dbReference type="EMBL" id="CP010849">
    <property type="protein sequence ID" value="AJP00750.1"/>
    <property type="molecule type" value="Genomic_DNA"/>
</dbReference>
<organism evidence="1 2">
    <name type="scientific">Streptomyces cyaneogriseus subsp. noncyanogenus</name>
    <dbReference type="NCBI Taxonomy" id="477245"/>
    <lineage>
        <taxon>Bacteria</taxon>
        <taxon>Bacillati</taxon>
        <taxon>Actinomycetota</taxon>
        <taxon>Actinomycetes</taxon>
        <taxon>Kitasatosporales</taxon>
        <taxon>Streptomycetaceae</taxon>
        <taxon>Streptomyces</taxon>
    </lineage>
</organism>
<dbReference type="PATRIC" id="fig|477245.3.peg.853"/>
<keyword evidence="2" id="KW-1185">Reference proteome</keyword>
<dbReference type="Proteomes" id="UP000032234">
    <property type="component" value="Chromosome"/>
</dbReference>
<dbReference type="RefSeq" id="WP_044379268.1">
    <property type="nucleotide sequence ID" value="NZ_CP010849.1"/>
</dbReference>
<dbReference type="HOGENOM" id="CLU_084215_2_0_11"/>